<keyword evidence="1" id="KW-0378">Hydrolase</keyword>
<dbReference type="RefSeq" id="WP_311426242.1">
    <property type="nucleotide sequence ID" value="NZ_JAVRIA010000001.1"/>
</dbReference>
<keyword evidence="1" id="KW-0482">Metalloprotease</keyword>
<sequence>MTIDAELDPYTKTIHIEQTITFYNNYEQPLFSLYLNDWNHSYSSKSTPLAKRFAEEFNNKFHFAKKKDRGYTMISAIKGDKNQDLTFKRLDNQQDVVRVFLKQPVLPKSSYTLTLSYDVIVPSDKFTSNGVTEDNVYNLKYWYMTLAVFDGNWQYYSNKNIDDLYVEKNDITLKLTYPLNYTLVSDLDRANTEPLGSKQQTFFTGKDRVSSEIIFTRLSTYEFVQTDDFTIISNLPDKGIDGAEKAIITDKITRFITEHLGQYPHKSLLVSEIEYKKDPLYGLNQLPDFLRPFPDNFQYEIKLFKTALKRYLDNTLLVNPRTDYWLRDGLIIYYLMKYIETFYPNTKLIGTLANIWGIRSFHAADLKYNDQFNLYYMQMARTNRDQPLTTSKDSLIKFNASIAGKYKAGVGLRYLDNFINNGVVEKSIQQFLKDNQLKSTKTKAFETILKQNSEKNIDWFFNEYIASRVKLDFRIKDIETQEDSVTFTIKNKRQNSMPVSLFKLKNDTIVSKEWIENITGEKTLTLPKDNLDKLALNFDGTIPEFNLRDNYKSLKPSIFGNKPLQLRLVKDIEDPYYNQIFLMPIVQFKNIYDGLTLGTKFYNKTLLRKRLNYRFSPQYATNSRALTGGGSVFYIQNIEKNQDLFSITYGVGGSYSSFAEDAFVTKITPSIRLSFRDKDNFRSNKRYSILARFSSIKQEIGDDAIVDVVEPDYNVFNLRFSQSYIDLLKFENSRFDLQFAKDFGKASFNYRYRKLLNSNQQFSFRFFAGLFIYNNTDPTSNYFSFALDRPTDYLFDYNYLGRSEASGIFSQQLILAEGGFKSKLQPAFANQWMTTSNVSISIWRYIQAYGDLGLVKNKDFNAEFVYGSGIRLNLVQDYFEIYFPVYSNLGWEIAQDNYDQKIRFIFTADLDTLFGLFRRKWY</sequence>
<dbReference type="EMBL" id="JAVRIA010000001">
    <property type="protein sequence ID" value="MDT0557475.1"/>
    <property type="molecule type" value="Genomic_DNA"/>
</dbReference>
<keyword evidence="2" id="KW-1185">Reference proteome</keyword>
<dbReference type="InterPro" id="IPR027268">
    <property type="entry name" value="Peptidase_M4/M1_CTD_sf"/>
</dbReference>
<comment type="caution">
    <text evidence="1">The sequence shown here is derived from an EMBL/GenBank/DDBJ whole genome shotgun (WGS) entry which is preliminary data.</text>
</comment>
<reference evidence="1 2" key="1">
    <citation type="submission" date="2023-09" db="EMBL/GenBank/DDBJ databases">
        <authorList>
            <person name="Rey-Velasco X."/>
        </authorList>
    </citation>
    <scope>NUCLEOTIDE SEQUENCE [LARGE SCALE GENOMIC DNA]</scope>
    <source>
        <strain evidence="1 2">W332</strain>
    </source>
</reference>
<protein>
    <submittedName>
        <fullName evidence="1">Metalloprotease</fullName>
    </submittedName>
</protein>
<evidence type="ECO:0000313" key="2">
    <source>
        <dbReference type="Proteomes" id="UP001259492"/>
    </source>
</evidence>
<dbReference type="Proteomes" id="UP001259492">
    <property type="component" value="Unassembled WGS sequence"/>
</dbReference>
<evidence type="ECO:0000313" key="1">
    <source>
        <dbReference type="EMBL" id="MDT0557475.1"/>
    </source>
</evidence>
<organism evidence="1 2">
    <name type="scientific">Microcosmobacter mediterraneus</name>
    <dbReference type="NCBI Taxonomy" id="3075607"/>
    <lineage>
        <taxon>Bacteria</taxon>
        <taxon>Pseudomonadati</taxon>
        <taxon>Bacteroidota</taxon>
        <taxon>Flavobacteriia</taxon>
        <taxon>Flavobacteriales</taxon>
        <taxon>Flavobacteriaceae</taxon>
        <taxon>Microcosmobacter</taxon>
    </lineage>
</organism>
<accession>A0ABU2YI80</accession>
<name>A0ABU2YI80_9FLAO</name>
<gene>
    <name evidence="1" type="ORF">RM697_02370</name>
</gene>
<dbReference type="Gene3D" id="1.10.390.10">
    <property type="entry name" value="Neutral Protease Domain 2"/>
    <property type="match status" value="1"/>
</dbReference>
<proteinExistence type="predicted"/>
<dbReference type="GO" id="GO:0008237">
    <property type="term" value="F:metallopeptidase activity"/>
    <property type="evidence" value="ECO:0007669"/>
    <property type="project" value="UniProtKB-KW"/>
</dbReference>
<keyword evidence="1" id="KW-0645">Protease</keyword>
<dbReference type="SUPFAM" id="SSF55486">
    <property type="entry name" value="Metalloproteases ('zincins'), catalytic domain"/>
    <property type="match status" value="1"/>
</dbReference>